<dbReference type="Proteomes" id="UP001201273">
    <property type="component" value="Unassembled WGS sequence"/>
</dbReference>
<evidence type="ECO:0000313" key="2">
    <source>
        <dbReference type="Proteomes" id="UP001201273"/>
    </source>
</evidence>
<gene>
    <name evidence="1" type="ORF">K6Y31_20880</name>
</gene>
<evidence type="ECO:0000313" key="1">
    <source>
        <dbReference type="EMBL" id="MCE2597232.1"/>
    </source>
</evidence>
<reference evidence="1 2" key="1">
    <citation type="journal article" date="2022" name="Environ. Microbiol. Rep.">
        <title>Eco-phylogenetic analyses reveal divergent evolution of vitamin B12 metabolism in the marine bacterial family 'Psychromonadaceae'.</title>
        <authorList>
            <person name="Jin X."/>
            <person name="Yang Y."/>
            <person name="Cao H."/>
            <person name="Gao B."/>
            <person name="Zhao Z."/>
        </authorList>
    </citation>
    <scope>NUCLEOTIDE SEQUENCE [LARGE SCALE GENOMIC DNA]</scope>
    <source>
        <strain evidence="1 2">MKS20</strain>
    </source>
</reference>
<dbReference type="EMBL" id="JAIMJA010000036">
    <property type="protein sequence ID" value="MCE2597232.1"/>
    <property type="molecule type" value="Genomic_DNA"/>
</dbReference>
<comment type="caution">
    <text evidence="1">The sequence shown here is derived from an EMBL/GenBank/DDBJ whole genome shotgun (WGS) entry which is preliminary data.</text>
</comment>
<organism evidence="1 2">
    <name type="scientific">Motilimonas cestriensis</name>
    <dbReference type="NCBI Taxonomy" id="2742685"/>
    <lineage>
        <taxon>Bacteria</taxon>
        <taxon>Pseudomonadati</taxon>
        <taxon>Pseudomonadota</taxon>
        <taxon>Gammaproteobacteria</taxon>
        <taxon>Alteromonadales</taxon>
        <taxon>Alteromonadales genera incertae sedis</taxon>
        <taxon>Motilimonas</taxon>
    </lineage>
</organism>
<protein>
    <submittedName>
        <fullName evidence="1">Uncharacterized protein</fullName>
    </submittedName>
</protein>
<dbReference type="RefSeq" id="WP_233054986.1">
    <property type="nucleotide sequence ID" value="NZ_JAIMJA010000036.1"/>
</dbReference>
<name>A0ABS8WDV7_9GAMM</name>
<keyword evidence="2" id="KW-1185">Reference proteome</keyword>
<proteinExistence type="predicted"/>
<accession>A0ABS8WDV7</accession>
<sequence>MNTTHEDYEHIYTTRVNQLAFTGSELLAHDLVAEANVIAETIQFLIQSNEINDYSSCEFIFDFFNDLYTRCHADWSVSSTREIVPEPINYNTLLFTPDSKEAVIQGFFND</sequence>